<reference evidence="9" key="1">
    <citation type="journal article" date="2021" name="PeerJ">
        <title>Extensive microbial diversity within the chicken gut microbiome revealed by metagenomics and culture.</title>
        <authorList>
            <person name="Gilroy R."/>
            <person name="Ravi A."/>
            <person name="Getino M."/>
            <person name="Pursley I."/>
            <person name="Horton D.L."/>
            <person name="Alikhan N.F."/>
            <person name="Baker D."/>
            <person name="Gharbi K."/>
            <person name="Hall N."/>
            <person name="Watson M."/>
            <person name="Adriaenssens E.M."/>
            <person name="Foster-Nyarko E."/>
            <person name="Jarju S."/>
            <person name="Secka A."/>
            <person name="Antonio M."/>
            <person name="Oren A."/>
            <person name="Chaudhuri R.R."/>
            <person name="La Ragione R."/>
            <person name="Hildebrand F."/>
            <person name="Pallen M.J."/>
        </authorList>
    </citation>
    <scope>NUCLEOTIDE SEQUENCE</scope>
    <source>
        <strain evidence="9">2189</strain>
    </source>
</reference>
<protein>
    <recommendedName>
        <fullName evidence="11">Protein translocase subunit SecD</fullName>
    </recommendedName>
</protein>
<evidence type="ECO:0000256" key="1">
    <source>
        <dbReference type="ARBA" id="ARBA00022448"/>
    </source>
</evidence>
<dbReference type="SUPFAM" id="SSF82866">
    <property type="entry name" value="Multidrug efflux transporter AcrB transmembrane domain"/>
    <property type="match status" value="1"/>
</dbReference>
<proteinExistence type="predicted"/>
<feature type="transmembrane region" description="Helical" evidence="8">
    <location>
        <begin position="446"/>
        <end position="470"/>
    </location>
</feature>
<dbReference type="Proteomes" id="UP000886847">
    <property type="component" value="Unassembled WGS sequence"/>
</dbReference>
<evidence type="ECO:0000313" key="9">
    <source>
        <dbReference type="EMBL" id="HIX50874.1"/>
    </source>
</evidence>
<keyword evidence="6" id="KW-0811">Translocation</keyword>
<keyword evidence="5 8" id="KW-1133">Transmembrane helix</keyword>
<dbReference type="PANTHER" id="PTHR30081:SF1">
    <property type="entry name" value="PROTEIN TRANSLOCASE SUBUNIT SECD"/>
    <property type="match status" value="1"/>
</dbReference>
<evidence type="ECO:0000256" key="5">
    <source>
        <dbReference type="ARBA" id="ARBA00022989"/>
    </source>
</evidence>
<dbReference type="Gene3D" id="3.30.1360.200">
    <property type="match status" value="1"/>
</dbReference>
<feature type="transmembrane region" description="Helical" evidence="8">
    <location>
        <begin position="373"/>
        <end position="394"/>
    </location>
</feature>
<feature type="transmembrane region" description="Helical" evidence="8">
    <location>
        <begin position="318"/>
        <end position="339"/>
    </location>
</feature>
<dbReference type="GO" id="GO:0005886">
    <property type="term" value="C:plasma membrane"/>
    <property type="evidence" value="ECO:0007669"/>
    <property type="project" value="TreeGrafter"/>
</dbReference>
<accession>A0A9D2AVQ0</accession>
<evidence type="ECO:0000256" key="8">
    <source>
        <dbReference type="SAM" id="Phobius"/>
    </source>
</evidence>
<evidence type="ECO:0000256" key="6">
    <source>
        <dbReference type="ARBA" id="ARBA00023010"/>
    </source>
</evidence>
<evidence type="ECO:0000256" key="4">
    <source>
        <dbReference type="ARBA" id="ARBA00022927"/>
    </source>
</evidence>
<comment type="caution">
    <text evidence="9">The sequence shown here is derived from an EMBL/GenBank/DDBJ whole genome shotgun (WGS) entry which is preliminary data.</text>
</comment>
<keyword evidence="3 8" id="KW-0812">Transmembrane</keyword>
<keyword evidence="7 8" id="KW-0472">Membrane</keyword>
<dbReference type="InterPro" id="IPR022813">
    <property type="entry name" value="SecD/SecF_arch_bac"/>
</dbReference>
<organism evidence="9 10">
    <name type="scientific">Candidatus Borkfalkia faecavium</name>
    <dbReference type="NCBI Taxonomy" id="2838508"/>
    <lineage>
        <taxon>Bacteria</taxon>
        <taxon>Bacillati</taxon>
        <taxon>Bacillota</taxon>
        <taxon>Clostridia</taxon>
        <taxon>Christensenellales</taxon>
        <taxon>Christensenellaceae</taxon>
        <taxon>Candidatus Borkfalkia</taxon>
    </lineage>
</organism>
<dbReference type="EMBL" id="DXEW01000029">
    <property type="protein sequence ID" value="HIX50874.1"/>
    <property type="molecule type" value="Genomic_DNA"/>
</dbReference>
<evidence type="ECO:0008006" key="11">
    <source>
        <dbReference type="Google" id="ProtNLM"/>
    </source>
</evidence>
<keyword evidence="1" id="KW-0813">Transport</keyword>
<reference evidence="9" key="2">
    <citation type="submission" date="2021-04" db="EMBL/GenBank/DDBJ databases">
        <authorList>
            <person name="Gilroy R."/>
        </authorList>
    </citation>
    <scope>NUCLEOTIDE SEQUENCE</scope>
    <source>
        <strain evidence="9">2189</strain>
    </source>
</reference>
<feature type="transmembrane region" description="Helical" evidence="8">
    <location>
        <begin position="421"/>
        <end position="440"/>
    </location>
</feature>
<keyword evidence="4" id="KW-0653">Protein transport</keyword>
<evidence type="ECO:0000256" key="3">
    <source>
        <dbReference type="ARBA" id="ARBA00022692"/>
    </source>
</evidence>
<dbReference type="PANTHER" id="PTHR30081">
    <property type="entry name" value="PROTEIN-EXPORT MEMBRANE PROTEIN SEC"/>
    <property type="match status" value="1"/>
</dbReference>
<keyword evidence="2" id="KW-1003">Cell membrane</keyword>
<dbReference type="AlphaFoldDB" id="A0A9D2AVQ0"/>
<dbReference type="GO" id="GO:0015031">
    <property type="term" value="P:protein transport"/>
    <property type="evidence" value="ECO:0007669"/>
    <property type="project" value="UniProtKB-KW"/>
</dbReference>
<feature type="transmembrane region" description="Helical" evidence="8">
    <location>
        <begin position="346"/>
        <end position="367"/>
    </location>
</feature>
<evidence type="ECO:0000313" key="10">
    <source>
        <dbReference type="Proteomes" id="UP000886847"/>
    </source>
</evidence>
<evidence type="ECO:0000256" key="7">
    <source>
        <dbReference type="ARBA" id="ARBA00023136"/>
    </source>
</evidence>
<sequence>MGKKKSVVLIVLSTIVLAALVFISVASFPLGTPYYFQPLLGLIDLSTDLGGGYYTVYYPEGVISEKEYDALVADYEARLETPDTSDNVADPADEYTRHGGVYLSADITASDGSVTERFAAEFDTAYRILQERFEQKNLSGHAVKLQDDYTVRVEVPATAEDASTLFDTFAYSGELRFTDEHFETLMDGNARYVKSAEAVQMTEDTYGVAINFTAEGQARFYEVTTELAAAASSDSTGSDEHNHTMFYLCIGEDRLLYAEVSEAMNQPTVYISGSFNEVESAETVAVLINSALADEDVFSIELNAPYVYSLAPTMGENAGLWVAIAFGVLSLAMIVWSLVRYKGMGLAHVYGFLTFALVYILCISLIGGVALNIGGVLAILFAGAMMCGFDWFAFKNIRDEFATGKTLTSAIKSGYKKSLSLTLDAHIVLFLASLILYFASFGAAHAAALILMLGVVISAACTLGVTRFFLYIWLSQAKRKIAFCNFKREEAEEDE</sequence>
<gene>
    <name evidence="9" type="ORF">H9851_06305</name>
</gene>
<name>A0A9D2AVQ0_9FIRM</name>
<evidence type="ECO:0000256" key="2">
    <source>
        <dbReference type="ARBA" id="ARBA00022475"/>
    </source>
</evidence>